<keyword evidence="1" id="KW-0732">Signal</keyword>
<dbReference type="SMART" id="SM00635">
    <property type="entry name" value="BID_2"/>
    <property type="match status" value="2"/>
</dbReference>
<dbReference type="InterPro" id="IPR003343">
    <property type="entry name" value="Big_2"/>
</dbReference>
<keyword evidence="4" id="KW-1185">Reference proteome</keyword>
<sequence>MRLKARNVFSLMMSAALVMSAGLIPAPVAKAAGNTYYVATGGDDSGPGTSTSSPFKTIDKCAQVMQPGDTCVIASGTYRETVTPANKGTAAAPITFQAAPGATVIVSGTETVNGWSPYNGNIYAADLPWDLGKENQLFVRTDTSVTPLWEARWPNISQYSLPGLRAGTATADSGSGTTLVDSDLPGGADFWKGGTIWERGGYGYVAMGSKITGYDNTTHTLTYNPIAGNFSDLYPIKGSTYFVSGVLGALDAPNEWYVDADAHKVYLWAPDSGVPTNVEVKKRKTAFNLNGKDYIHITGIQTFAANITMSGSNYNVLDSINAQYVYFSNFSQSTSNADQLNGGISISGHDNEIKNSTIAYSSGTLVNIDGSNNRIVNNVIHEGSYFASYDPLVKLSSGSGNLISRNEIRGSGRFNLYWRSGSGEISYNDISEGMWLSRDGAMIYSWGTDMGNSNVHHNLIHDSKGTDMSVGLYFDNYSQNVVAHHNVIYNNDVGIQVNTPGNYRLIYNNTVVNNGLSSIGYWGSAPYANELYGSRVYNNIFTNAVGLTADTASGFNTTSAAGLNFVNASAGNFRLKAGSTAINTGAVIPGITDGYVGPAPDTGAYEFGGADWTAGPDLTQIPGPYVPVDTPYMNLLKNSGFGSDLLNWLKWTTDGTTVSVPVGATNANVPAWQKRGYSDKLKLGPKGAGVEQKITGLKPDTEYKFVAWVYNEPGEAINLGVFNYGGTAIDITSKDEQYVRKEITFKTGPTNTDARVRIYKNGSAAGISYADDAGVFEITPFSSGVSQTLLKDVSLSTPSNTYKVGDQGTLTLKGTQQDGKPADLTKADVQFTSSDPAVLRIDQVSNAAAAFTALSAGQVTVTATASMDGISKGVTQMLTVFPTSSETGTEWTVRNYGPAGRGFTTANSDGTVNFIGMGSNVWDKADDFAFLSKEIQLADPNTKVTMTATIDSLGANDPASVGLMFRDKDTVDSHHVHFRVDGSGKVLRYVFRSDESIQDALKPVAQQKYWGSQTGLLLDFGGKSITAPFQMQLVKEGNKVTGYYFNEGQWVSIGSTTVEFSSNTFLAGIGMYAGAGKPPVKAVISKLEVKVDRELAKVEASADHTLLGAAGTAAISVSGTMSDGSQADLSQTAITYTSDNNGVVTVDGSGKVTAVGEGTANVTASVTAGGKTFSSSVGFTVDATAPTTIAAVTSQSGKNGWYTSAATVTLSASDNLSGVAATEYRVGDNGSWISYTGPVTFSDEGITRVQFRSVDKAGNIEAAQTVEIPIDKTAPVLNVQLDKTSIWPANHKMVTVNAAWNASDSASGVDSVILTSITSDDAAMKAEDIQADIGTAAASFSLRAEKDRIYTITYTVTDKAGNSTTSSVTVTVPHDQSGK</sequence>
<dbReference type="PANTHER" id="PTHR36453:SF1">
    <property type="entry name" value="RIGHT HANDED BETA HELIX DOMAIN-CONTAINING PROTEIN"/>
    <property type="match status" value="1"/>
</dbReference>
<dbReference type="Pfam" id="PF02368">
    <property type="entry name" value="Big_2"/>
    <property type="match status" value="1"/>
</dbReference>
<dbReference type="RefSeq" id="WP_315605147.1">
    <property type="nucleotide sequence ID" value="NZ_CP130318.1"/>
</dbReference>
<name>A0AA96LG62_9BACL</name>
<gene>
    <name evidence="3" type="ORF">MJA45_27865</name>
</gene>
<proteinExistence type="predicted"/>
<dbReference type="EMBL" id="CP130318">
    <property type="protein sequence ID" value="WNQ11371.1"/>
    <property type="molecule type" value="Genomic_DNA"/>
</dbReference>
<feature type="domain" description="BIG2" evidence="2">
    <location>
        <begin position="789"/>
        <end position="875"/>
    </location>
</feature>
<dbReference type="InterPro" id="IPR058094">
    <property type="entry name" value="Ig-like_OmpL47-like"/>
</dbReference>
<dbReference type="Gene3D" id="2.60.120.260">
    <property type="entry name" value="Galactose-binding domain-like"/>
    <property type="match status" value="1"/>
</dbReference>
<dbReference type="SUPFAM" id="SSF51126">
    <property type="entry name" value="Pectin lyase-like"/>
    <property type="match status" value="1"/>
</dbReference>
<dbReference type="InterPro" id="IPR006626">
    <property type="entry name" value="PbH1"/>
</dbReference>
<dbReference type="Proteomes" id="UP001305702">
    <property type="component" value="Chromosome"/>
</dbReference>
<evidence type="ECO:0000313" key="4">
    <source>
        <dbReference type="Proteomes" id="UP001305702"/>
    </source>
</evidence>
<dbReference type="Gene3D" id="2.60.40.10">
    <property type="entry name" value="Immunoglobulins"/>
    <property type="match status" value="1"/>
</dbReference>
<dbReference type="NCBIfam" id="NF047446">
    <property type="entry name" value="barrel_OmpL47"/>
    <property type="match status" value="1"/>
</dbReference>
<evidence type="ECO:0000259" key="2">
    <source>
        <dbReference type="SMART" id="SM00635"/>
    </source>
</evidence>
<organism evidence="3 4">
    <name type="scientific">Paenibacillus aurantius</name>
    <dbReference type="NCBI Taxonomy" id="2918900"/>
    <lineage>
        <taxon>Bacteria</taxon>
        <taxon>Bacillati</taxon>
        <taxon>Bacillota</taxon>
        <taxon>Bacilli</taxon>
        <taxon>Bacillales</taxon>
        <taxon>Paenibacillaceae</taxon>
        <taxon>Paenibacillus</taxon>
    </lineage>
</organism>
<feature type="chain" id="PRO_5041743277" evidence="1">
    <location>
        <begin position="32"/>
        <end position="1379"/>
    </location>
</feature>
<evidence type="ECO:0000313" key="3">
    <source>
        <dbReference type="EMBL" id="WNQ11371.1"/>
    </source>
</evidence>
<dbReference type="SUPFAM" id="SSF49373">
    <property type="entry name" value="Invasin/intimin cell-adhesion fragments"/>
    <property type="match status" value="1"/>
</dbReference>
<dbReference type="Gene3D" id="2.60.40.1080">
    <property type="match status" value="2"/>
</dbReference>
<dbReference type="InterPro" id="IPR012334">
    <property type="entry name" value="Pectin_lyas_fold"/>
</dbReference>
<dbReference type="PANTHER" id="PTHR36453">
    <property type="entry name" value="SECRETED PROTEIN-RELATED"/>
    <property type="match status" value="1"/>
</dbReference>
<feature type="domain" description="BIG2" evidence="2">
    <location>
        <begin position="1100"/>
        <end position="1178"/>
    </location>
</feature>
<protein>
    <submittedName>
        <fullName evidence="3">Right-handed parallel beta-helix repeat-containing protein</fullName>
    </submittedName>
</protein>
<evidence type="ECO:0000256" key="1">
    <source>
        <dbReference type="SAM" id="SignalP"/>
    </source>
</evidence>
<reference evidence="3 4" key="1">
    <citation type="submission" date="2022-02" db="EMBL/GenBank/DDBJ databases">
        <title>Paenibacillus sp. MBLB1776 Whole Genome Shotgun Sequencing.</title>
        <authorList>
            <person name="Hwang C.Y."/>
            <person name="Cho E.-S."/>
            <person name="Seo M.-J."/>
        </authorList>
    </citation>
    <scope>NUCLEOTIDE SEQUENCE [LARGE SCALE GENOMIC DNA]</scope>
    <source>
        <strain evidence="3 4">MBLB1776</strain>
    </source>
</reference>
<dbReference type="Gene3D" id="2.160.20.10">
    <property type="entry name" value="Single-stranded right-handed beta-helix, Pectin lyase-like"/>
    <property type="match status" value="2"/>
</dbReference>
<accession>A0AA96LG62</accession>
<dbReference type="KEGG" id="paun:MJA45_27865"/>
<feature type="signal peptide" evidence="1">
    <location>
        <begin position="1"/>
        <end position="31"/>
    </location>
</feature>
<dbReference type="SMART" id="SM00710">
    <property type="entry name" value="PbH1"/>
    <property type="match status" value="6"/>
</dbReference>
<dbReference type="InterPro" id="IPR011050">
    <property type="entry name" value="Pectin_lyase_fold/virulence"/>
</dbReference>
<dbReference type="InterPro" id="IPR013783">
    <property type="entry name" value="Ig-like_fold"/>
</dbReference>
<dbReference type="InterPro" id="IPR008964">
    <property type="entry name" value="Invasin/intimin_cell_adhesion"/>
</dbReference>
<dbReference type="Gene3D" id="3.30.1920.20">
    <property type="match status" value="1"/>
</dbReference>